<evidence type="ECO:0000313" key="4">
    <source>
        <dbReference type="EMBL" id="KPC53832.1"/>
    </source>
</evidence>
<reference evidence="4 5" key="1">
    <citation type="submission" date="2015-07" db="EMBL/GenBank/DDBJ databases">
        <title>Draft genome sequence of the Amantichitinum ursilacus IGB-41, a new chitin-degrading bacterium.</title>
        <authorList>
            <person name="Kirstahler P."/>
            <person name="Guenther M."/>
            <person name="Grumaz C."/>
            <person name="Rupp S."/>
            <person name="Zibek S."/>
            <person name="Sohn K."/>
        </authorList>
    </citation>
    <scope>NUCLEOTIDE SEQUENCE [LARGE SCALE GENOMIC DNA]</scope>
    <source>
        <strain evidence="4 5">IGB-41</strain>
    </source>
</reference>
<sequence length="312" mass="33907">MPYFLLSTLYRFLLQRLMLWTAVAVLLACAGAADAARVEIAGPGGITLPAEWMAPPSATGNAPGMLLLHGCGGLWAKPGVLATRPAHMAALLQELGYGVLMVDSFGPRGVRETCTASSKGALNSTRRAEDAQRAVNWLKSRKEIDSSRIAVLGWSQGATTVLALMDRDNPGVRAAVAFYPGCGSFLRTAQPYQPAAPTLMLMGEADDWTPVEPCRDLVTRSGMDTFRLVSYPDVYHDFDDPGLEVHLRKDIANDTHPGGGVMVGFNQSATDDAYRRVFKWCSRWLDPFHTYPYEQRTSRPSGVPTPAAVPKH</sequence>
<dbReference type="Proteomes" id="UP000037939">
    <property type="component" value="Unassembled WGS sequence"/>
</dbReference>
<dbReference type="PATRIC" id="fig|857265.3.peg.1419"/>
<protein>
    <submittedName>
        <fullName evidence="4">Dienelactone hydrolase family protein</fullName>
    </submittedName>
</protein>
<evidence type="ECO:0000256" key="1">
    <source>
        <dbReference type="ARBA" id="ARBA00022801"/>
    </source>
</evidence>
<dbReference type="AlphaFoldDB" id="A0A0N0GPU6"/>
<keyword evidence="2" id="KW-0732">Signal</keyword>
<dbReference type="Pfam" id="PF01738">
    <property type="entry name" value="DLH"/>
    <property type="match status" value="1"/>
</dbReference>
<feature type="signal peptide" evidence="2">
    <location>
        <begin position="1"/>
        <end position="35"/>
    </location>
</feature>
<dbReference type="PANTHER" id="PTHR22946:SF9">
    <property type="entry name" value="POLYKETIDE TRANSFERASE AF380"/>
    <property type="match status" value="1"/>
</dbReference>
<proteinExistence type="predicted"/>
<evidence type="ECO:0000313" key="5">
    <source>
        <dbReference type="Proteomes" id="UP000037939"/>
    </source>
</evidence>
<dbReference type="InterPro" id="IPR002925">
    <property type="entry name" value="Dienelactn_hydro"/>
</dbReference>
<feature type="chain" id="PRO_5005849754" evidence="2">
    <location>
        <begin position="36"/>
        <end position="312"/>
    </location>
</feature>
<gene>
    <name evidence="4" type="ORF">WG78_06895</name>
</gene>
<dbReference type="GO" id="GO:0052689">
    <property type="term" value="F:carboxylic ester hydrolase activity"/>
    <property type="evidence" value="ECO:0007669"/>
    <property type="project" value="UniProtKB-ARBA"/>
</dbReference>
<dbReference type="EMBL" id="LAQT01000004">
    <property type="protein sequence ID" value="KPC53832.1"/>
    <property type="molecule type" value="Genomic_DNA"/>
</dbReference>
<dbReference type="STRING" id="857265.WG78_06895"/>
<keyword evidence="1 4" id="KW-0378">Hydrolase</keyword>
<dbReference type="InterPro" id="IPR050261">
    <property type="entry name" value="FrsA_esterase"/>
</dbReference>
<evidence type="ECO:0000259" key="3">
    <source>
        <dbReference type="Pfam" id="PF01738"/>
    </source>
</evidence>
<dbReference type="InterPro" id="IPR029058">
    <property type="entry name" value="AB_hydrolase_fold"/>
</dbReference>
<comment type="caution">
    <text evidence="4">The sequence shown here is derived from an EMBL/GenBank/DDBJ whole genome shotgun (WGS) entry which is preliminary data.</text>
</comment>
<evidence type="ECO:0000256" key="2">
    <source>
        <dbReference type="SAM" id="SignalP"/>
    </source>
</evidence>
<name>A0A0N0GPU6_9NEIS</name>
<feature type="domain" description="Dienelactone hydrolase" evidence="3">
    <location>
        <begin position="83"/>
        <end position="282"/>
    </location>
</feature>
<organism evidence="4 5">
    <name type="scientific">Amantichitinum ursilacus</name>
    <dbReference type="NCBI Taxonomy" id="857265"/>
    <lineage>
        <taxon>Bacteria</taxon>
        <taxon>Pseudomonadati</taxon>
        <taxon>Pseudomonadota</taxon>
        <taxon>Betaproteobacteria</taxon>
        <taxon>Neisseriales</taxon>
        <taxon>Chitinibacteraceae</taxon>
        <taxon>Amantichitinum</taxon>
    </lineage>
</organism>
<dbReference type="Gene3D" id="3.40.50.1820">
    <property type="entry name" value="alpha/beta hydrolase"/>
    <property type="match status" value="1"/>
</dbReference>
<dbReference type="PANTHER" id="PTHR22946">
    <property type="entry name" value="DIENELACTONE HYDROLASE DOMAIN-CONTAINING PROTEIN-RELATED"/>
    <property type="match status" value="1"/>
</dbReference>
<accession>A0A0N0GPU6</accession>
<keyword evidence="5" id="KW-1185">Reference proteome</keyword>
<dbReference type="SUPFAM" id="SSF53474">
    <property type="entry name" value="alpha/beta-Hydrolases"/>
    <property type="match status" value="1"/>
</dbReference>